<sequence>CGGKSLGDIKSLRVLMQDGLYHHLLTLLQNESVDVFGHSLRKCFLLLDSNCHDLKLQLQ</sequence>
<proteinExistence type="predicted"/>
<dbReference type="eggNOG" id="KOG0928">
    <property type="taxonomic scope" value="Eukaryota"/>
</dbReference>
<dbReference type="EnsemblMetazoa" id="Aqu2.1.12847_001">
    <property type="protein sequence ID" value="Aqu2.1.12847_001"/>
    <property type="gene ID" value="Aqu2.1.12847"/>
</dbReference>
<accession>A0A1X7TEQ2</accession>
<dbReference type="AlphaFoldDB" id="A0A1X7TEQ2"/>
<organism evidence="1">
    <name type="scientific">Amphimedon queenslandica</name>
    <name type="common">Sponge</name>
    <dbReference type="NCBI Taxonomy" id="400682"/>
    <lineage>
        <taxon>Eukaryota</taxon>
        <taxon>Metazoa</taxon>
        <taxon>Porifera</taxon>
        <taxon>Demospongiae</taxon>
        <taxon>Heteroscleromorpha</taxon>
        <taxon>Haplosclerida</taxon>
        <taxon>Niphatidae</taxon>
        <taxon>Amphimedon</taxon>
    </lineage>
</organism>
<reference evidence="1" key="1">
    <citation type="submission" date="2017-05" db="UniProtKB">
        <authorList>
            <consortium name="EnsemblMetazoa"/>
        </authorList>
    </citation>
    <scope>IDENTIFICATION</scope>
</reference>
<dbReference type="OrthoDB" id="5965305at2759"/>
<evidence type="ECO:0000313" key="1">
    <source>
        <dbReference type="EnsemblMetazoa" id="Aqu2.1.12847_001"/>
    </source>
</evidence>
<protein>
    <submittedName>
        <fullName evidence="1">Uncharacterized protein</fullName>
    </submittedName>
</protein>
<dbReference type="InParanoid" id="A0A1X7TEQ2"/>
<name>A0A1X7TEQ2_AMPQE</name>